<dbReference type="Proteomes" id="UP000319731">
    <property type="component" value="Unassembled WGS sequence"/>
</dbReference>
<feature type="region of interest" description="Disordered" evidence="1">
    <location>
        <begin position="345"/>
        <end position="367"/>
    </location>
</feature>
<evidence type="ECO:0000313" key="3">
    <source>
        <dbReference type="Proteomes" id="UP000319731"/>
    </source>
</evidence>
<evidence type="ECO:0000256" key="1">
    <source>
        <dbReference type="SAM" id="MobiDB-lite"/>
    </source>
</evidence>
<gene>
    <name evidence="2" type="ORF">SmJEL517_g05724</name>
</gene>
<dbReference type="AlphaFoldDB" id="A0A507BV01"/>
<feature type="compositionally biased region" description="Polar residues" evidence="1">
    <location>
        <begin position="176"/>
        <end position="185"/>
    </location>
</feature>
<dbReference type="STRING" id="1806994.A0A507BV01"/>
<dbReference type="EMBL" id="QEAO01000056">
    <property type="protein sequence ID" value="TPX30799.1"/>
    <property type="molecule type" value="Genomic_DNA"/>
</dbReference>
<dbReference type="OrthoDB" id="2153703at2759"/>
<organism evidence="2 3">
    <name type="scientific">Synchytrium microbalum</name>
    <dbReference type="NCBI Taxonomy" id="1806994"/>
    <lineage>
        <taxon>Eukaryota</taxon>
        <taxon>Fungi</taxon>
        <taxon>Fungi incertae sedis</taxon>
        <taxon>Chytridiomycota</taxon>
        <taxon>Chytridiomycota incertae sedis</taxon>
        <taxon>Chytridiomycetes</taxon>
        <taxon>Synchytriales</taxon>
        <taxon>Synchytriaceae</taxon>
        <taxon>Synchytrium</taxon>
    </lineage>
</organism>
<accession>A0A507BV01</accession>
<feature type="compositionally biased region" description="Low complexity" evidence="1">
    <location>
        <begin position="357"/>
        <end position="367"/>
    </location>
</feature>
<protein>
    <submittedName>
        <fullName evidence="2">Uncharacterized protein</fullName>
    </submittedName>
</protein>
<sequence length="657" mass="72559">MTSPTTGASNSTIDADAYGIFGRFRKLPEFASIQDEELLDVVSSPQPKAERARQRIIARLFTKLDVDSPQQLLDTRKNERRLEVKGNLPEGEKRNRELVFNGVFAKIVDRELQKQQYGRRRSASDLVNSKVDFLETMSFLLSKISGDAPRTNTATTKTLTRSASTPIQRPAEETSVKPNVPSSAGSTRASVVPSPSSSKPPSRKPSATKVDLPATAAKPPTTPVATVKRTPSVTAIPTATSPTRKEDLDAKVKMLEQELLDLRHSHDTLNASYTSLRSLYDTAVNTDATTPQTLDHRRSMLLKSQIAQLQRQVVSYRDSVLGRDTFMADAGQELRHVKDTLKSILNEPDHPASKTKSASNINNSSNDSRQQLLKGAIQALDTLQKQTGRQVKDRLDLQQPAPAALEFMSEFIHPDRRRDVKPVSLLDACSGQISHINLRHVGRLESQLHRLFHDLKSIEISLSTSFAPNVAPSLKEHVQTTLEGTEKSLISAMNSLLSVSVLIPMAPLPAIDQVVRTGFPTIPTIDETMAKLPTLNANQSARVNEVMTSLLTAVESYKRLHDEEKVAMESELQYHRSVYDSYTTGVGQAVSKLDSSKQDLIKEMKEVLIPITRLQTHMVSLLDGFTKEAIVSFLEDAEKGLSEVTSKVKAMTNEFGI</sequence>
<name>A0A507BV01_9FUNG</name>
<dbReference type="GeneID" id="42006947"/>
<proteinExistence type="predicted"/>
<feature type="region of interest" description="Disordered" evidence="1">
    <location>
        <begin position="146"/>
        <end position="225"/>
    </location>
</feature>
<dbReference type="RefSeq" id="XP_031022379.1">
    <property type="nucleotide sequence ID" value="XM_031171650.1"/>
</dbReference>
<feature type="compositionally biased region" description="Low complexity" evidence="1">
    <location>
        <begin position="186"/>
        <end position="225"/>
    </location>
</feature>
<feature type="compositionally biased region" description="Low complexity" evidence="1">
    <location>
        <begin position="150"/>
        <end position="165"/>
    </location>
</feature>
<comment type="caution">
    <text evidence="2">The sequence shown here is derived from an EMBL/GenBank/DDBJ whole genome shotgun (WGS) entry which is preliminary data.</text>
</comment>
<evidence type="ECO:0000313" key="2">
    <source>
        <dbReference type="EMBL" id="TPX30799.1"/>
    </source>
</evidence>
<reference evidence="2 3" key="1">
    <citation type="journal article" date="2019" name="Sci. Rep.">
        <title>Comparative genomics of chytrid fungi reveal insights into the obligate biotrophic and pathogenic lifestyle of Synchytrium endobioticum.</title>
        <authorList>
            <person name="van de Vossenberg B.T.L.H."/>
            <person name="Warris S."/>
            <person name="Nguyen H.D.T."/>
            <person name="van Gent-Pelzer M.P.E."/>
            <person name="Joly D.L."/>
            <person name="van de Geest H.C."/>
            <person name="Bonants P.J.M."/>
            <person name="Smith D.S."/>
            <person name="Levesque C.A."/>
            <person name="van der Lee T.A.J."/>
        </authorList>
    </citation>
    <scope>NUCLEOTIDE SEQUENCE [LARGE SCALE GENOMIC DNA]</scope>
    <source>
        <strain evidence="2 3">JEL517</strain>
    </source>
</reference>
<keyword evidence="3" id="KW-1185">Reference proteome</keyword>